<gene>
    <name evidence="1" type="ORF">DN068_11330</name>
</gene>
<protein>
    <submittedName>
        <fullName evidence="1">Uncharacterized protein</fullName>
    </submittedName>
</protein>
<dbReference type="RefSeq" id="WP_110999026.1">
    <property type="nucleotide sequence ID" value="NZ_QKTW01000016.1"/>
</dbReference>
<dbReference type="EMBL" id="QKTW01000016">
    <property type="protein sequence ID" value="PZF72994.1"/>
    <property type="molecule type" value="Genomic_DNA"/>
</dbReference>
<reference evidence="1 2" key="1">
    <citation type="submission" date="2018-06" db="EMBL/GenBank/DDBJ databases">
        <title>Mucibacter soli gen. nov., sp. nov., a new member of the family Chitinophagaceae producing mucin.</title>
        <authorList>
            <person name="Kim M.-K."/>
            <person name="Park S."/>
            <person name="Kim T.-S."/>
            <person name="Joung Y."/>
            <person name="Han J.-H."/>
            <person name="Kim S.B."/>
        </authorList>
    </citation>
    <scope>NUCLEOTIDE SEQUENCE [LARGE SCALE GENOMIC DNA]</scope>
    <source>
        <strain evidence="1 2">R1-15</strain>
    </source>
</reference>
<dbReference type="AlphaFoldDB" id="A0A2W2AY73"/>
<dbReference type="OrthoDB" id="770081at2"/>
<dbReference type="Proteomes" id="UP000248745">
    <property type="component" value="Unassembled WGS sequence"/>
</dbReference>
<evidence type="ECO:0000313" key="1">
    <source>
        <dbReference type="EMBL" id="PZF72994.1"/>
    </source>
</evidence>
<comment type="caution">
    <text evidence="1">The sequence shown here is derived from an EMBL/GenBank/DDBJ whole genome shotgun (WGS) entry which is preliminary data.</text>
</comment>
<organism evidence="1 2">
    <name type="scientific">Taibaiella soli</name>
    <dbReference type="NCBI Taxonomy" id="1649169"/>
    <lineage>
        <taxon>Bacteria</taxon>
        <taxon>Pseudomonadati</taxon>
        <taxon>Bacteroidota</taxon>
        <taxon>Chitinophagia</taxon>
        <taxon>Chitinophagales</taxon>
        <taxon>Chitinophagaceae</taxon>
        <taxon>Taibaiella</taxon>
    </lineage>
</organism>
<keyword evidence="2" id="KW-1185">Reference proteome</keyword>
<sequence>MSHYGKKQIDWMQEINASTYTSTETTVSAKTPKAKRLFEYTGPDLLILKGVITGKPYYFKYPGAQVAVAHEDSYAMLAEPFLTLIS</sequence>
<evidence type="ECO:0000313" key="2">
    <source>
        <dbReference type="Proteomes" id="UP000248745"/>
    </source>
</evidence>
<proteinExistence type="predicted"/>
<name>A0A2W2AY73_9BACT</name>
<accession>A0A2W2AY73</accession>